<dbReference type="RefSeq" id="WP_219803824.1">
    <property type="nucleotide sequence ID" value="NZ_CP080096.1"/>
</dbReference>
<keyword evidence="3" id="KW-1185">Reference proteome</keyword>
<feature type="region of interest" description="Disordered" evidence="1">
    <location>
        <begin position="15"/>
        <end position="53"/>
    </location>
</feature>
<name>A0ABX8V392_9BURK</name>
<evidence type="ECO:0000313" key="2">
    <source>
        <dbReference type="EMBL" id="QYD73970.1"/>
    </source>
</evidence>
<protein>
    <submittedName>
        <fullName evidence="2">Uncharacterized protein</fullName>
    </submittedName>
</protein>
<feature type="compositionally biased region" description="Low complexity" evidence="1">
    <location>
        <begin position="39"/>
        <end position="53"/>
    </location>
</feature>
<organism evidence="2 3">
    <name type="scientific">Paraburkholderia edwinii</name>
    <dbReference type="NCBI Taxonomy" id="2861782"/>
    <lineage>
        <taxon>Bacteria</taxon>
        <taxon>Pseudomonadati</taxon>
        <taxon>Pseudomonadota</taxon>
        <taxon>Betaproteobacteria</taxon>
        <taxon>Burkholderiales</taxon>
        <taxon>Burkholderiaceae</taxon>
        <taxon>Paraburkholderia</taxon>
    </lineage>
</organism>
<proteinExistence type="predicted"/>
<accession>A0ABX8V392</accession>
<evidence type="ECO:0000313" key="3">
    <source>
        <dbReference type="Proteomes" id="UP000826462"/>
    </source>
</evidence>
<dbReference type="EMBL" id="CP080096">
    <property type="protein sequence ID" value="QYD73970.1"/>
    <property type="molecule type" value="Genomic_DNA"/>
</dbReference>
<sequence>MPHSTKTRLFGLLKPVGFAPRDDGKGKRRGGRGGGDDGAGASRGAAAPRAIDAPEACERLERIAMYARAGYFNMGYTLDMMQAPGDILPE</sequence>
<gene>
    <name evidence="2" type="ORF">KZJ38_30895</name>
</gene>
<evidence type="ECO:0000256" key="1">
    <source>
        <dbReference type="SAM" id="MobiDB-lite"/>
    </source>
</evidence>
<reference evidence="2 3" key="1">
    <citation type="submission" date="2021-07" db="EMBL/GenBank/DDBJ databases">
        <title>Paraburkholderia edwinii protects Aspergillus sp. from phenazines by acting as a toxin sponge.</title>
        <authorList>
            <person name="Dahlstrom K.M."/>
            <person name="Newman D.K."/>
        </authorList>
    </citation>
    <scope>NUCLEOTIDE SEQUENCE [LARGE SCALE GENOMIC DNA]</scope>
    <source>
        <strain evidence="2 3">Pe01</strain>
    </source>
</reference>
<dbReference type="Proteomes" id="UP000826462">
    <property type="component" value="Chromosome 2"/>
</dbReference>